<dbReference type="SUPFAM" id="SSF55729">
    <property type="entry name" value="Acyl-CoA N-acyltransferases (Nat)"/>
    <property type="match status" value="1"/>
</dbReference>
<dbReference type="CDD" id="cd04301">
    <property type="entry name" value="NAT_SF"/>
    <property type="match status" value="1"/>
</dbReference>
<evidence type="ECO:0000313" key="4">
    <source>
        <dbReference type="EMBL" id="EFJ50524.1"/>
    </source>
</evidence>
<gene>
    <name evidence="4" type="ORF">VOLCADRAFT_103972</name>
</gene>
<dbReference type="Proteomes" id="UP000001058">
    <property type="component" value="Unassembled WGS sequence"/>
</dbReference>
<dbReference type="STRING" id="3068.D8TQF3"/>
<evidence type="ECO:0000259" key="3">
    <source>
        <dbReference type="PROSITE" id="PS51186"/>
    </source>
</evidence>
<dbReference type="InterPro" id="IPR050680">
    <property type="entry name" value="YpeA/RimI_acetyltransf"/>
</dbReference>
<keyword evidence="5" id="KW-1185">Reference proteome</keyword>
<dbReference type="Gene3D" id="3.40.630.30">
    <property type="match status" value="1"/>
</dbReference>
<dbReference type="InParanoid" id="D8TQF3"/>
<feature type="domain" description="N-acetyltransferase" evidence="3">
    <location>
        <begin position="160"/>
        <end position="320"/>
    </location>
</feature>
<dbReference type="PANTHER" id="PTHR43420">
    <property type="entry name" value="ACETYLTRANSFERASE"/>
    <property type="match status" value="1"/>
</dbReference>
<name>D8TQF3_VOLCA</name>
<dbReference type="Pfam" id="PF00583">
    <property type="entry name" value="Acetyltransf_1"/>
    <property type="match status" value="1"/>
</dbReference>
<dbReference type="InterPro" id="IPR016181">
    <property type="entry name" value="Acyl_CoA_acyltransferase"/>
</dbReference>
<accession>D8TQF3</accession>
<evidence type="ECO:0000256" key="2">
    <source>
        <dbReference type="ARBA" id="ARBA00023315"/>
    </source>
</evidence>
<dbReference type="OrthoDB" id="544465at2759"/>
<evidence type="ECO:0000313" key="5">
    <source>
        <dbReference type="Proteomes" id="UP000001058"/>
    </source>
</evidence>
<dbReference type="InterPro" id="IPR000182">
    <property type="entry name" value="GNAT_dom"/>
</dbReference>
<dbReference type="GO" id="GO:0016747">
    <property type="term" value="F:acyltransferase activity, transferring groups other than amino-acyl groups"/>
    <property type="evidence" value="ECO:0007669"/>
    <property type="project" value="InterPro"/>
</dbReference>
<dbReference type="GeneID" id="9627336"/>
<proteinExistence type="predicted"/>
<organism evidence="5">
    <name type="scientific">Volvox carteri f. nagariensis</name>
    <dbReference type="NCBI Taxonomy" id="3068"/>
    <lineage>
        <taxon>Eukaryota</taxon>
        <taxon>Viridiplantae</taxon>
        <taxon>Chlorophyta</taxon>
        <taxon>core chlorophytes</taxon>
        <taxon>Chlorophyceae</taxon>
        <taxon>CS clade</taxon>
        <taxon>Chlamydomonadales</taxon>
        <taxon>Volvocaceae</taxon>
        <taxon>Volvox</taxon>
    </lineage>
</organism>
<protein>
    <recommendedName>
        <fullName evidence="3">N-acetyltransferase domain-containing protein</fullName>
    </recommendedName>
</protein>
<keyword evidence="1" id="KW-0808">Transferase</keyword>
<sequence length="321" mass="34438">MWMYIRCRGTADAGSLSHVPNLHRDHVAICAGDTHYCVMLPLCTVKVTSLKSFNDRDFSLRPTRVHGNKAAKFTTHRAHRVSLIDDVRNFDWYKLRQIAALLSAAFYEDEELGIPGAATRPSAAAANATVTACRGGDDGGDGNGVDDRLCVHGGNGGGRSTTSLFTAEVLFGWASLFAVLLQHVMYGKRHLTVLASIDEEVVGCCGLTLETAPADVVAATGATQGSQYGLLTGLAVAPAYRRRGVASELLAAAAAAATARLPAPALLTLLVARTNKPALRLYERQGYQEAASWVDARWQAEAERGRVGKPRRLLLVKRLQA</sequence>
<dbReference type="EMBL" id="GL378331">
    <property type="protein sequence ID" value="EFJ50524.1"/>
    <property type="molecule type" value="Genomic_DNA"/>
</dbReference>
<dbReference type="AlphaFoldDB" id="D8TQF3"/>
<dbReference type="PROSITE" id="PS51186">
    <property type="entry name" value="GNAT"/>
    <property type="match status" value="1"/>
</dbReference>
<dbReference type="eggNOG" id="ENOG502R38Q">
    <property type="taxonomic scope" value="Eukaryota"/>
</dbReference>
<dbReference type="KEGG" id="vcn:VOLCADRAFT_103972"/>
<dbReference type="RefSeq" id="XP_002948649.1">
    <property type="nucleotide sequence ID" value="XM_002948603.1"/>
</dbReference>
<reference evidence="4 5" key="1">
    <citation type="journal article" date="2010" name="Science">
        <title>Genomic analysis of organismal complexity in the multicellular green alga Volvox carteri.</title>
        <authorList>
            <person name="Prochnik S.E."/>
            <person name="Umen J."/>
            <person name="Nedelcu A.M."/>
            <person name="Hallmann A."/>
            <person name="Miller S.M."/>
            <person name="Nishii I."/>
            <person name="Ferris P."/>
            <person name="Kuo A."/>
            <person name="Mitros T."/>
            <person name="Fritz-Laylin L.K."/>
            <person name="Hellsten U."/>
            <person name="Chapman J."/>
            <person name="Simakov O."/>
            <person name="Rensing S.A."/>
            <person name="Terry A."/>
            <person name="Pangilinan J."/>
            <person name="Kapitonov V."/>
            <person name="Jurka J."/>
            <person name="Salamov A."/>
            <person name="Shapiro H."/>
            <person name="Schmutz J."/>
            <person name="Grimwood J."/>
            <person name="Lindquist E."/>
            <person name="Lucas S."/>
            <person name="Grigoriev I.V."/>
            <person name="Schmitt R."/>
            <person name="Kirk D."/>
            <person name="Rokhsar D.S."/>
        </authorList>
    </citation>
    <scope>NUCLEOTIDE SEQUENCE [LARGE SCALE GENOMIC DNA]</scope>
    <source>
        <strain evidence="5">f. Nagariensis / Eve</strain>
    </source>
</reference>
<keyword evidence="2" id="KW-0012">Acyltransferase</keyword>
<evidence type="ECO:0000256" key="1">
    <source>
        <dbReference type="ARBA" id="ARBA00022679"/>
    </source>
</evidence>